<organism evidence="1 2">
    <name type="scientific">Ephemerocybe angulata</name>
    <dbReference type="NCBI Taxonomy" id="980116"/>
    <lineage>
        <taxon>Eukaryota</taxon>
        <taxon>Fungi</taxon>
        <taxon>Dikarya</taxon>
        <taxon>Basidiomycota</taxon>
        <taxon>Agaricomycotina</taxon>
        <taxon>Agaricomycetes</taxon>
        <taxon>Agaricomycetidae</taxon>
        <taxon>Agaricales</taxon>
        <taxon>Agaricineae</taxon>
        <taxon>Psathyrellaceae</taxon>
        <taxon>Ephemerocybe</taxon>
    </lineage>
</organism>
<dbReference type="AlphaFoldDB" id="A0A8H5B992"/>
<sequence length="380" mass="41732">MINSRRMKGDRSTPVKMGCYKKRCANEDAKSYRITCQLSHSEDRHISLLPMKLSHCLTLLAALLPFTHAAPTVSSARRDAASDDYNSRFLVYALSLEQLVFAFYNSSLSLLSADDFRAAGHPDYVRRGYEQIRKTYQDHSDYLINEISNLGDPDAAGHCDYAFPVKTTEDFINLSEAMQALAVSTFAGALEHSHSDIYTTAFGEMLGLEARYATWISTAVKKQDLADMSFESPLKLNDTWTIAGGYVTSCPPGTVPDDIFPHGLNDWPILTVPDTVRPGDTISISFPDTLYNTDDTLFAGFMTGRNMESYPLVGNADGSFSVTVPQSIGGKGAVWLYVGKGDGSSVSDDNMVAGPALVMMAANREKDGRESALENNTWSW</sequence>
<dbReference type="Proteomes" id="UP000541558">
    <property type="component" value="Unassembled WGS sequence"/>
</dbReference>
<dbReference type="OrthoDB" id="1001765at2759"/>
<name>A0A8H5B992_9AGAR</name>
<accession>A0A8H5B992</accession>
<evidence type="ECO:0000313" key="1">
    <source>
        <dbReference type="EMBL" id="KAF5319129.1"/>
    </source>
</evidence>
<comment type="caution">
    <text evidence="1">The sequence shown here is derived from an EMBL/GenBank/DDBJ whole genome shotgun (WGS) entry which is preliminary data.</text>
</comment>
<reference evidence="1 2" key="1">
    <citation type="journal article" date="2020" name="ISME J.">
        <title>Uncovering the hidden diversity of litter-decomposition mechanisms in mushroom-forming fungi.</title>
        <authorList>
            <person name="Floudas D."/>
            <person name="Bentzer J."/>
            <person name="Ahren D."/>
            <person name="Johansson T."/>
            <person name="Persson P."/>
            <person name="Tunlid A."/>
        </authorList>
    </citation>
    <scope>NUCLEOTIDE SEQUENCE [LARGE SCALE GENOMIC DNA]</scope>
    <source>
        <strain evidence="1 2">CBS 175.51</strain>
    </source>
</reference>
<dbReference type="Pfam" id="PF13668">
    <property type="entry name" value="Ferritin_2"/>
    <property type="match status" value="1"/>
</dbReference>
<keyword evidence="2" id="KW-1185">Reference proteome</keyword>
<gene>
    <name evidence="1" type="ORF">D9611_014095</name>
</gene>
<evidence type="ECO:0000313" key="2">
    <source>
        <dbReference type="Proteomes" id="UP000541558"/>
    </source>
</evidence>
<dbReference type="EMBL" id="JAACJK010000174">
    <property type="protein sequence ID" value="KAF5319129.1"/>
    <property type="molecule type" value="Genomic_DNA"/>
</dbReference>
<protein>
    <submittedName>
        <fullName evidence="1">Uncharacterized protein</fullName>
    </submittedName>
</protein>
<proteinExistence type="predicted"/>